<keyword evidence="1" id="KW-0695">RNA-directed DNA polymerase</keyword>
<comment type="caution">
    <text evidence="1">The sequence shown here is derived from an EMBL/GenBank/DDBJ whole genome shotgun (WGS) entry which is preliminary data.</text>
</comment>
<evidence type="ECO:0000313" key="2">
    <source>
        <dbReference type="Proteomes" id="UP000735302"/>
    </source>
</evidence>
<name>A0AAV3ZQ40_9GAST</name>
<dbReference type="PANTHER" id="PTHR47027:SF20">
    <property type="entry name" value="REVERSE TRANSCRIPTASE-LIKE PROTEIN WITH RNA-DIRECTED DNA POLYMERASE DOMAIN"/>
    <property type="match status" value="1"/>
</dbReference>
<dbReference type="Proteomes" id="UP000735302">
    <property type="component" value="Unassembled WGS sequence"/>
</dbReference>
<dbReference type="EMBL" id="BLXT01002699">
    <property type="protein sequence ID" value="GFN96625.1"/>
    <property type="molecule type" value="Genomic_DNA"/>
</dbReference>
<accession>A0AAV3ZQ40</accession>
<dbReference type="PANTHER" id="PTHR47027">
    <property type="entry name" value="REVERSE TRANSCRIPTASE DOMAIN-CONTAINING PROTEIN"/>
    <property type="match status" value="1"/>
</dbReference>
<dbReference type="GO" id="GO:0003964">
    <property type="term" value="F:RNA-directed DNA polymerase activity"/>
    <property type="evidence" value="ECO:0007669"/>
    <property type="project" value="UniProtKB-KW"/>
</dbReference>
<organism evidence="1 2">
    <name type="scientific">Plakobranchus ocellatus</name>
    <dbReference type="NCBI Taxonomy" id="259542"/>
    <lineage>
        <taxon>Eukaryota</taxon>
        <taxon>Metazoa</taxon>
        <taxon>Spiralia</taxon>
        <taxon>Lophotrochozoa</taxon>
        <taxon>Mollusca</taxon>
        <taxon>Gastropoda</taxon>
        <taxon>Heterobranchia</taxon>
        <taxon>Euthyneura</taxon>
        <taxon>Panpulmonata</taxon>
        <taxon>Sacoglossa</taxon>
        <taxon>Placobranchoidea</taxon>
        <taxon>Plakobranchidae</taxon>
        <taxon>Plakobranchus</taxon>
    </lineage>
</organism>
<keyword evidence="2" id="KW-1185">Reference proteome</keyword>
<protein>
    <submittedName>
        <fullName evidence="1">RNA-directed DNA polymerase from mobile element jockey-like</fullName>
    </submittedName>
</protein>
<sequence>MLRVPMKRMRNKLLPEVSEIHYGFMADRGTRNDIFVLRTFMERAIEVQDDLHLCFIDYSKAFDKVKDSDLFGILLRRNCDRKDLRVIRNLYWEQESAIRVDNDCSKYRPVCKGVR</sequence>
<keyword evidence="1" id="KW-0808">Transferase</keyword>
<evidence type="ECO:0000313" key="1">
    <source>
        <dbReference type="EMBL" id="GFN96625.1"/>
    </source>
</evidence>
<proteinExistence type="predicted"/>
<gene>
    <name evidence="1" type="ORF">PoB_002313100</name>
</gene>
<dbReference type="AlphaFoldDB" id="A0AAV3ZQ40"/>
<keyword evidence="1" id="KW-0548">Nucleotidyltransferase</keyword>
<reference evidence="1 2" key="1">
    <citation type="journal article" date="2021" name="Elife">
        <title>Chloroplast acquisition without the gene transfer in kleptoplastic sea slugs, Plakobranchus ocellatus.</title>
        <authorList>
            <person name="Maeda T."/>
            <person name="Takahashi S."/>
            <person name="Yoshida T."/>
            <person name="Shimamura S."/>
            <person name="Takaki Y."/>
            <person name="Nagai Y."/>
            <person name="Toyoda A."/>
            <person name="Suzuki Y."/>
            <person name="Arimoto A."/>
            <person name="Ishii H."/>
            <person name="Satoh N."/>
            <person name="Nishiyama T."/>
            <person name="Hasebe M."/>
            <person name="Maruyama T."/>
            <person name="Minagawa J."/>
            <person name="Obokata J."/>
            <person name="Shigenobu S."/>
        </authorList>
    </citation>
    <scope>NUCLEOTIDE SEQUENCE [LARGE SCALE GENOMIC DNA]</scope>
</reference>